<dbReference type="PANTHER" id="PTHR38695">
    <property type="entry name" value="AMINO ACID PERMEASE_ SLC12A DOMAIN-CONTAINING PROTEIN"/>
    <property type="match status" value="1"/>
</dbReference>
<proteinExistence type="predicted"/>
<keyword evidence="1" id="KW-0812">Transmembrane</keyword>
<dbReference type="AlphaFoldDB" id="A0A438N673"/>
<feature type="transmembrane region" description="Helical" evidence="1">
    <location>
        <begin position="20"/>
        <end position="37"/>
    </location>
</feature>
<evidence type="ECO:0000259" key="2">
    <source>
        <dbReference type="Pfam" id="PF17648"/>
    </source>
</evidence>
<evidence type="ECO:0000313" key="3">
    <source>
        <dbReference type="EMBL" id="RVX71276.1"/>
    </source>
</evidence>
<comment type="caution">
    <text evidence="3">The sequence shown here is derived from an EMBL/GenBank/DDBJ whole genome shotgun (WGS) entry which is preliminary data.</text>
</comment>
<dbReference type="VEuPathDB" id="FungiDB:PV10_09075"/>
<keyword evidence="1" id="KW-1133">Transmembrane helix</keyword>
<gene>
    <name evidence="3" type="ORF">B0A52_04850</name>
</gene>
<protein>
    <recommendedName>
        <fullName evidence="2">Luciferase domain-containing protein</fullName>
    </recommendedName>
</protein>
<evidence type="ECO:0000256" key="1">
    <source>
        <dbReference type="SAM" id="Phobius"/>
    </source>
</evidence>
<accession>A0A438N673</accession>
<sequence>MSSLDNQQLNHFLSTIKTRPFITSTTIATTLSLIWIISDFQAWKSFGTGGTPPTWRGYWSMTKLRLRRILLFGKDNLTDASSLSSAGPSYLDSSAVPVRKGPRPPLQSRVMPQRQIPYNQKFVEVGVEDRMRDLVATFAAKHPDILQLRPSKTEGGSTDAIYAKASLDTLNPLTKTFPILGTEIAHVHPAESSLHLWLTERDAKTVIERGWAQRFPLSFVDKGWIMVYSPRTMSEVDVVESIVKAAIRNVTGVHV</sequence>
<dbReference type="Pfam" id="PF17648">
    <property type="entry name" value="Luciferase"/>
    <property type="match status" value="1"/>
</dbReference>
<organism evidence="3 4">
    <name type="scientific">Exophiala mesophila</name>
    <name type="common">Black yeast-like fungus</name>
    <dbReference type="NCBI Taxonomy" id="212818"/>
    <lineage>
        <taxon>Eukaryota</taxon>
        <taxon>Fungi</taxon>
        <taxon>Dikarya</taxon>
        <taxon>Ascomycota</taxon>
        <taxon>Pezizomycotina</taxon>
        <taxon>Eurotiomycetes</taxon>
        <taxon>Chaetothyriomycetidae</taxon>
        <taxon>Chaetothyriales</taxon>
        <taxon>Herpotrichiellaceae</taxon>
        <taxon>Exophiala</taxon>
    </lineage>
</organism>
<name>A0A438N673_EXOME</name>
<reference evidence="3 4" key="1">
    <citation type="submission" date="2017-03" db="EMBL/GenBank/DDBJ databases">
        <title>Genomes of endolithic fungi from Antarctica.</title>
        <authorList>
            <person name="Coleine C."/>
            <person name="Masonjones S."/>
            <person name="Stajich J.E."/>
        </authorList>
    </citation>
    <scope>NUCLEOTIDE SEQUENCE [LARGE SCALE GENOMIC DNA]</scope>
    <source>
        <strain evidence="3 4">CCFEE 6314</strain>
    </source>
</reference>
<feature type="domain" description="Luciferase" evidence="2">
    <location>
        <begin position="181"/>
        <end position="246"/>
    </location>
</feature>
<dbReference type="InterPro" id="IPR048273">
    <property type="entry name" value="Luciferase"/>
</dbReference>
<keyword evidence="1" id="KW-0472">Membrane</keyword>
<dbReference type="EMBL" id="NAJM01000018">
    <property type="protein sequence ID" value="RVX71276.1"/>
    <property type="molecule type" value="Genomic_DNA"/>
</dbReference>
<dbReference type="InterPro" id="IPR040841">
    <property type="entry name" value="Luciferase_dom"/>
</dbReference>
<evidence type="ECO:0000313" key="4">
    <source>
        <dbReference type="Proteomes" id="UP000288859"/>
    </source>
</evidence>
<dbReference type="OrthoDB" id="5358398at2759"/>
<dbReference type="Proteomes" id="UP000288859">
    <property type="component" value="Unassembled WGS sequence"/>
</dbReference>
<dbReference type="PANTHER" id="PTHR38695:SF1">
    <property type="entry name" value="AMINO ACID PERMEASE_ SLC12A DOMAIN-CONTAINING PROTEIN"/>
    <property type="match status" value="1"/>
</dbReference>